<keyword evidence="3 11" id="KW-0328">Glycosyltransferase</keyword>
<dbReference type="GO" id="GO:0016758">
    <property type="term" value="F:hexosyltransferase activity"/>
    <property type="evidence" value="ECO:0007669"/>
    <property type="project" value="InterPro"/>
</dbReference>
<comment type="caution">
    <text evidence="12">The sequence shown here is derived from an EMBL/GenBank/DDBJ whole genome shotgun (WGS) entry which is preliminary data.</text>
</comment>
<evidence type="ECO:0000256" key="4">
    <source>
        <dbReference type="ARBA" id="ARBA00022679"/>
    </source>
</evidence>
<dbReference type="PANTHER" id="PTHR11214">
    <property type="entry name" value="BETA-1,3-N-ACETYLGLUCOSAMINYLTRANSFERASE"/>
    <property type="match status" value="1"/>
</dbReference>
<dbReference type="Pfam" id="PF01762">
    <property type="entry name" value="Galactosyl_T"/>
    <property type="match status" value="1"/>
</dbReference>
<keyword evidence="7" id="KW-1133">Transmembrane helix</keyword>
<name>A0A2T7NRX2_POMCA</name>
<dbReference type="OrthoDB" id="2139606at2759"/>
<dbReference type="GO" id="GO:0000139">
    <property type="term" value="C:Golgi membrane"/>
    <property type="evidence" value="ECO:0007669"/>
    <property type="project" value="UniProtKB-SubCell"/>
</dbReference>
<evidence type="ECO:0000256" key="10">
    <source>
        <dbReference type="ARBA" id="ARBA00023180"/>
    </source>
</evidence>
<evidence type="ECO:0000313" key="13">
    <source>
        <dbReference type="Proteomes" id="UP000245119"/>
    </source>
</evidence>
<dbReference type="Proteomes" id="UP000245119">
    <property type="component" value="Linkage Group LG10"/>
</dbReference>
<dbReference type="EC" id="2.4.1.-" evidence="11"/>
<keyword evidence="6" id="KW-0735">Signal-anchor</keyword>
<keyword evidence="4" id="KW-0808">Transferase</keyword>
<evidence type="ECO:0000256" key="7">
    <source>
        <dbReference type="ARBA" id="ARBA00022989"/>
    </source>
</evidence>
<evidence type="ECO:0000256" key="3">
    <source>
        <dbReference type="ARBA" id="ARBA00022676"/>
    </source>
</evidence>
<evidence type="ECO:0000256" key="1">
    <source>
        <dbReference type="ARBA" id="ARBA00004323"/>
    </source>
</evidence>
<evidence type="ECO:0000313" key="12">
    <source>
        <dbReference type="EMBL" id="PVD23906.1"/>
    </source>
</evidence>
<dbReference type="PANTHER" id="PTHR11214:SF314">
    <property type="entry name" value="HEXOSYLTRANSFERASE"/>
    <property type="match status" value="1"/>
</dbReference>
<sequence length="308" mass="35028">MIVCLKESNLTATRRLSLPPSLCNVSAAGWTLSPSVATELARRRPQRCTNCFVWNISVLIDEPSLCQAMSSTVDVIFLISSDVRHVHHRSKIRNSWAHVTRNNTSHFRHVFLLGTTVNVTHMDGVRQESEEFHDLLVGDFLDSYWNLTFKTLMGLHWAANSCRNASFFMKTDDDVWHNTKMLTRTLRKRKDLVSAGVVGFCKSDAPVVRTPDSKWCVPKEYYPDDIYPPYCYGFGYVGRLEVAAKVVAASRHVPFFFFDDVYVGMCLEQTGIKLHTLPGFVHHGGPCKRNISDIAVHDPLHWRVWPGC</sequence>
<organism evidence="12 13">
    <name type="scientific">Pomacea canaliculata</name>
    <name type="common">Golden apple snail</name>
    <dbReference type="NCBI Taxonomy" id="400727"/>
    <lineage>
        <taxon>Eukaryota</taxon>
        <taxon>Metazoa</taxon>
        <taxon>Spiralia</taxon>
        <taxon>Lophotrochozoa</taxon>
        <taxon>Mollusca</taxon>
        <taxon>Gastropoda</taxon>
        <taxon>Caenogastropoda</taxon>
        <taxon>Architaenioglossa</taxon>
        <taxon>Ampullarioidea</taxon>
        <taxon>Ampullariidae</taxon>
        <taxon>Pomacea</taxon>
    </lineage>
</organism>
<dbReference type="AlphaFoldDB" id="A0A2T7NRX2"/>
<reference evidence="12 13" key="1">
    <citation type="submission" date="2018-04" db="EMBL/GenBank/DDBJ databases">
        <title>The genome of golden apple snail Pomacea canaliculata provides insight into stress tolerance and invasive adaptation.</title>
        <authorList>
            <person name="Liu C."/>
            <person name="Liu B."/>
            <person name="Ren Y."/>
            <person name="Zhang Y."/>
            <person name="Wang H."/>
            <person name="Li S."/>
            <person name="Jiang F."/>
            <person name="Yin L."/>
            <person name="Zhang G."/>
            <person name="Qian W."/>
            <person name="Fan W."/>
        </authorList>
    </citation>
    <scope>NUCLEOTIDE SEQUENCE [LARGE SCALE GENOMIC DNA]</scope>
    <source>
        <strain evidence="12">SZHN2017</strain>
        <tissue evidence="12">Muscle</tissue>
    </source>
</reference>
<gene>
    <name evidence="12" type="ORF">C0Q70_17181</name>
</gene>
<dbReference type="FunFam" id="3.90.550.50:FF:000001">
    <property type="entry name" value="Hexosyltransferase"/>
    <property type="match status" value="1"/>
</dbReference>
<keyword evidence="9" id="KW-0472">Membrane</keyword>
<protein>
    <recommendedName>
        <fullName evidence="11">Hexosyltransferase</fullName>
        <ecNumber evidence="11">2.4.1.-</ecNumber>
    </recommendedName>
</protein>
<evidence type="ECO:0000256" key="11">
    <source>
        <dbReference type="RuleBase" id="RU363063"/>
    </source>
</evidence>
<keyword evidence="13" id="KW-1185">Reference proteome</keyword>
<keyword evidence="10" id="KW-0325">Glycoprotein</keyword>
<dbReference type="EMBL" id="PZQS01000010">
    <property type="protein sequence ID" value="PVD23906.1"/>
    <property type="molecule type" value="Genomic_DNA"/>
</dbReference>
<dbReference type="GO" id="GO:0006493">
    <property type="term" value="P:protein O-linked glycosylation"/>
    <property type="evidence" value="ECO:0007669"/>
    <property type="project" value="TreeGrafter"/>
</dbReference>
<comment type="similarity">
    <text evidence="2 11">Belongs to the glycosyltransferase 31 family.</text>
</comment>
<dbReference type="Gene3D" id="3.90.550.50">
    <property type="match status" value="1"/>
</dbReference>
<dbReference type="InterPro" id="IPR002659">
    <property type="entry name" value="Glyco_trans_31"/>
</dbReference>
<proteinExistence type="inferred from homology"/>
<evidence type="ECO:0000256" key="5">
    <source>
        <dbReference type="ARBA" id="ARBA00022692"/>
    </source>
</evidence>
<evidence type="ECO:0000256" key="8">
    <source>
        <dbReference type="ARBA" id="ARBA00023034"/>
    </source>
</evidence>
<comment type="subcellular location">
    <subcellularLocation>
        <location evidence="1 11">Golgi apparatus membrane</location>
        <topology evidence="1 11">Single-pass type II membrane protein</topology>
    </subcellularLocation>
</comment>
<keyword evidence="8 11" id="KW-0333">Golgi apparatus</keyword>
<evidence type="ECO:0000256" key="6">
    <source>
        <dbReference type="ARBA" id="ARBA00022968"/>
    </source>
</evidence>
<evidence type="ECO:0000256" key="2">
    <source>
        <dbReference type="ARBA" id="ARBA00008661"/>
    </source>
</evidence>
<evidence type="ECO:0000256" key="9">
    <source>
        <dbReference type="ARBA" id="ARBA00023136"/>
    </source>
</evidence>
<accession>A0A2T7NRX2</accession>
<keyword evidence="5" id="KW-0812">Transmembrane</keyword>